<dbReference type="PROSITE" id="PS00690">
    <property type="entry name" value="DEAH_ATP_HELICASE"/>
    <property type="match status" value="1"/>
</dbReference>
<feature type="region of interest" description="Disordered" evidence="4">
    <location>
        <begin position="64"/>
        <end position="85"/>
    </location>
</feature>
<gene>
    <name evidence="7" type="ORF">LTR24_003290</name>
</gene>
<dbReference type="CDD" id="cd18791">
    <property type="entry name" value="SF2_C_RHA"/>
    <property type="match status" value="1"/>
</dbReference>
<feature type="compositionally biased region" description="Polar residues" evidence="4">
    <location>
        <begin position="1420"/>
        <end position="1430"/>
    </location>
</feature>
<evidence type="ECO:0000256" key="3">
    <source>
        <dbReference type="ARBA" id="ARBA00022840"/>
    </source>
</evidence>
<evidence type="ECO:0000256" key="4">
    <source>
        <dbReference type="SAM" id="MobiDB-lite"/>
    </source>
</evidence>
<dbReference type="SMART" id="SM00490">
    <property type="entry name" value="HELICc"/>
    <property type="match status" value="1"/>
</dbReference>
<dbReference type="InterPro" id="IPR027417">
    <property type="entry name" value="P-loop_NTPase"/>
</dbReference>
<dbReference type="CDD" id="cd17917">
    <property type="entry name" value="DEXHc_RHA-like"/>
    <property type="match status" value="1"/>
</dbReference>
<dbReference type="Gene3D" id="1.20.120.1080">
    <property type="match status" value="1"/>
</dbReference>
<reference evidence="7 8" key="1">
    <citation type="submission" date="2023-08" db="EMBL/GenBank/DDBJ databases">
        <title>Black Yeasts Isolated from many extreme environments.</title>
        <authorList>
            <person name="Coleine C."/>
            <person name="Stajich J.E."/>
            <person name="Selbmann L."/>
        </authorList>
    </citation>
    <scope>NUCLEOTIDE SEQUENCE [LARGE SCALE GENOMIC DNA]</scope>
    <source>
        <strain evidence="7 8">CCFEE 5885</strain>
    </source>
</reference>
<dbReference type="PROSITE" id="PS51192">
    <property type="entry name" value="HELICASE_ATP_BIND_1"/>
    <property type="match status" value="1"/>
</dbReference>
<keyword evidence="3" id="KW-0067">ATP-binding</keyword>
<dbReference type="PANTHER" id="PTHR18934:SF145">
    <property type="entry name" value="ATP-DEPENDENT RNA HELICASE DHX57-RELATED"/>
    <property type="match status" value="1"/>
</dbReference>
<evidence type="ECO:0008006" key="9">
    <source>
        <dbReference type="Google" id="ProtNLM"/>
    </source>
</evidence>
<dbReference type="SMART" id="SM00487">
    <property type="entry name" value="DEXDc"/>
    <property type="match status" value="1"/>
</dbReference>
<proteinExistence type="predicted"/>
<dbReference type="EMBL" id="JAVRRG010000030">
    <property type="protein sequence ID" value="KAK5095073.1"/>
    <property type="molecule type" value="Genomic_DNA"/>
</dbReference>
<organism evidence="7 8">
    <name type="scientific">Lithohypha guttulata</name>
    <dbReference type="NCBI Taxonomy" id="1690604"/>
    <lineage>
        <taxon>Eukaryota</taxon>
        <taxon>Fungi</taxon>
        <taxon>Dikarya</taxon>
        <taxon>Ascomycota</taxon>
        <taxon>Pezizomycotina</taxon>
        <taxon>Eurotiomycetes</taxon>
        <taxon>Chaetothyriomycetidae</taxon>
        <taxon>Chaetothyriales</taxon>
        <taxon>Trichomeriaceae</taxon>
        <taxon>Lithohypha</taxon>
    </lineage>
</organism>
<evidence type="ECO:0000259" key="5">
    <source>
        <dbReference type="PROSITE" id="PS51192"/>
    </source>
</evidence>
<feature type="domain" description="Helicase C-terminal" evidence="6">
    <location>
        <begin position="825"/>
        <end position="998"/>
    </location>
</feature>
<dbReference type="InterPro" id="IPR007502">
    <property type="entry name" value="Helicase-assoc_dom"/>
</dbReference>
<evidence type="ECO:0000256" key="1">
    <source>
        <dbReference type="ARBA" id="ARBA00022741"/>
    </source>
</evidence>
<keyword evidence="2" id="KW-0378">Hydrolase</keyword>
<dbReference type="InterPro" id="IPR014001">
    <property type="entry name" value="Helicase_ATP-bd"/>
</dbReference>
<dbReference type="PANTHER" id="PTHR18934">
    <property type="entry name" value="ATP-DEPENDENT RNA HELICASE"/>
    <property type="match status" value="1"/>
</dbReference>
<evidence type="ECO:0000256" key="2">
    <source>
        <dbReference type="ARBA" id="ARBA00022801"/>
    </source>
</evidence>
<dbReference type="InterPro" id="IPR001650">
    <property type="entry name" value="Helicase_C-like"/>
</dbReference>
<dbReference type="SUPFAM" id="SSF52540">
    <property type="entry name" value="P-loop containing nucleoside triphosphate hydrolases"/>
    <property type="match status" value="1"/>
</dbReference>
<name>A0ABR0KFH6_9EURO</name>
<comment type="caution">
    <text evidence="7">The sequence shown here is derived from an EMBL/GenBank/DDBJ whole genome shotgun (WGS) entry which is preliminary data.</text>
</comment>
<dbReference type="Gene3D" id="3.40.50.300">
    <property type="entry name" value="P-loop containing nucleotide triphosphate hydrolases"/>
    <property type="match status" value="2"/>
</dbReference>
<feature type="region of interest" description="Disordered" evidence="4">
    <location>
        <begin position="1414"/>
        <end position="1441"/>
    </location>
</feature>
<feature type="domain" description="Helicase ATP-binding" evidence="5">
    <location>
        <begin position="547"/>
        <end position="723"/>
    </location>
</feature>
<accession>A0ABR0KFH6</accession>
<sequence>MAITATAFDMSLRPWQHLGHERWSRSNPSGQLAGHPRLRAYRRTQIRSQNTGAAARGVEYSAEELQDASLPRPQAVSNGRGIQGQEKGALHDQISLGSHNVIDASQSMGKGPRIHPIELLDPRNLLQKKIKEFLRGPSQTARLYTCHIFDRIFPDVARQLGLVYHTPAPDEDRVGYHSFLRKTEETPSAQYVPSSFNEFTNACSTGDPLDALLTEIEPAVEGSYMQLFLDSHWKVLMAACRGSSEALPTLSIQDHGDLDSSHAGREDNEHCQRYLIIKNHHYGISIIRGFNAGLTSFRKALAPALLQYCQHVYRAVDPASVADVRFDGMRWPPAEFMGRAQRALGWGPITNSDENINLPCAGTSPADLWRCEIHIGKRGLVGKPALWFSRKHARLLAMLHACTALKPALQSAYQSGTILADEYQRFAQYWGESVPGAEDAADDKSSSERTKLPPSDVITVSLNSAIIGVMLNTLRRIRDIGFEGPSQWLPADETFEPRTKSPNRKHGDRSSTQVRYTRAKLDPRQVSSDPKSASLPILQPPYASIIRQQVFDSDITIIKAATGSGKTTQVPQLIFDNANPANSVRSRCSIVCTQPRRVAATTVARRVATERGQELGNEVGYQVRFDNRGPSAPNGITYMTSGYLLRLLEADPFETLSRYSHILLDEVHERDTDTDLLLTALKNMFQRPIAEVRRMPKIILMSATIDPKFFEHYFTDSRVPLKISSIEVPGKTFPITVQMLHDVLPRLDNRYHREMEGLLQDKDFKNYLDLQRNVGQGERLPTSQLNALRHEESSEPDGNSSVENPEPIDVKLENLHVPVRLLAFMIGDVLSSSSKGDILVFLPGLGEIERLERLLLEENVLNMDLADDQRYRIHKLHSALYETNYDVFKSLPTGCRRIVLATNIAETSITLPQVKFVIDTGLSRQGNYDQSTQAGSFGTRWISKAEVAQRKGRAGRTQPGTYIAAFAQGQHDLMPEKPIPELLRSNLDQIVLRTQVGKAFSMPHTEGGDVNAQPGHVLTLAPSAPGADDIAAAADQLRNLRALTADGSPTPMGKIMSQMPTTPAMAKAILLGLIFRCLDPIIFMGSVTDDLAIMNHPEMAGAVLRVRRELAGASDDDRHADWRGFAMYDKARAKGLLEEAQVIKEGRFIRHDTYCDIARTSKQVFEGLQSMIGRNPFKPYEYQQRLPQPLFASTPNTLNINSENENLVKALVLSTSGTRLGFWHQNNWRTALHQRILPAPRSVNHIMGVNKDAPKRLRREPGDVLAYGFLRVTPKDKYPWACETSVLSPLAAMMFAQSLHLAGTETLVVNDWLRYGVSLDGGNAIMDPARVAKIVLEYRKALDRFLAHAMSKIALQPRRLEMVRSGKMTAEKFNVFFQETENPIRKIFTDSVVEILDIDMQSRRQRAEQRLEEYRLQTGEPETQSISQVEQEYYKEQTANG</sequence>
<dbReference type="Pfam" id="PF00270">
    <property type="entry name" value="DEAD"/>
    <property type="match status" value="1"/>
</dbReference>
<dbReference type="PROSITE" id="PS51194">
    <property type="entry name" value="HELICASE_CTER"/>
    <property type="match status" value="1"/>
</dbReference>
<dbReference type="InterPro" id="IPR011545">
    <property type="entry name" value="DEAD/DEAH_box_helicase_dom"/>
</dbReference>
<keyword evidence="1" id="KW-0547">Nucleotide-binding</keyword>
<dbReference type="Proteomes" id="UP001345013">
    <property type="component" value="Unassembled WGS sequence"/>
</dbReference>
<feature type="region of interest" description="Disordered" evidence="4">
    <location>
        <begin position="488"/>
        <end position="534"/>
    </location>
</feature>
<dbReference type="SMART" id="SM00847">
    <property type="entry name" value="HA2"/>
    <property type="match status" value="1"/>
</dbReference>
<evidence type="ECO:0000313" key="8">
    <source>
        <dbReference type="Proteomes" id="UP001345013"/>
    </source>
</evidence>
<keyword evidence="8" id="KW-1185">Reference proteome</keyword>
<evidence type="ECO:0000313" key="7">
    <source>
        <dbReference type="EMBL" id="KAK5095073.1"/>
    </source>
</evidence>
<protein>
    <recommendedName>
        <fullName evidence="9">RNA helicase</fullName>
    </recommendedName>
</protein>
<dbReference type="Pfam" id="PF00271">
    <property type="entry name" value="Helicase_C"/>
    <property type="match status" value="1"/>
</dbReference>
<evidence type="ECO:0000259" key="6">
    <source>
        <dbReference type="PROSITE" id="PS51194"/>
    </source>
</evidence>
<dbReference type="InterPro" id="IPR002464">
    <property type="entry name" value="DNA/RNA_helicase_DEAH_CS"/>
</dbReference>